<protein>
    <submittedName>
        <fullName evidence="1">Uncharacterized protein</fullName>
    </submittedName>
</protein>
<name>A0A2G3A8H8_CAPAN</name>
<accession>A0A2G3A8H8</accession>
<organism evidence="1 2">
    <name type="scientific">Capsicum annuum</name>
    <name type="common">Capsicum pepper</name>
    <dbReference type="NCBI Taxonomy" id="4072"/>
    <lineage>
        <taxon>Eukaryota</taxon>
        <taxon>Viridiplantae</taxon>
        <taxon>Streptophyta</taxon>
        <taxon>Embryophyta</taxon>
        <taxon>Tracheophyta</taxon>
        <taxon>Spermatophyta</taxon>
        <taxon>Magnoliopsida</taxon>
        <taxon>eudicotyledons</taxon>
        <taxon>Gunneridae</taxon>
        <taxon>Pentapetalae</taxon>
        <taxon>asterids</taxon>
        <taxon>lamiids</taxon>
        <taxon>Solanales</taxon>
        <taxon>Solanaceae</taxon>
        <taxon>Solanoideae</taxon>
        <taxon>Capsiceae</taxon>
        <taxon>Capsicum</taxon>
    </lineage>
</organism>
<sequence length="136" mass="15328">MRCRDQDLPEDPSGRFHDFKDFVNSNDDVCQSIALLCFLTQGCGILLAPILRAVGKIKENSHENEDEYAEPTAPLLRPPELPPNSSLYPYVIGEPVNIEPQCLQDCFEFWKMKMKDHGIPVISVFLRNSPHGEAAT</sequence>
<dbReference type="AlphaFoldDB" id="A0A2G3A8H8"/>
<comment type="caution">
    <text evidence="1">The sequence shown here is derived from an EMBL/GenBank/DDBJ whole genome shotgun (WGS) entry which is preliminary data.</text>
</comment>
<reference evidence="1 2" key="2">
    <citation type="journal article" date="2017" name="Genome Biol.">
        <title>New reference genome sequences of hot pepper reveal the massive evolution of plant disease-resistance genes by retroduplication.</title>
        <authorList>
            <person name="Kim S."/>
            <person name="Park J."/>
            <person name="Yeom S.I."/>
            <person name="Kim Y.M."/>
            <person name="Seo E."/>
            <person name="Kim K.T."/>
            <person name="Kim M.S."/>
            <person name="Lee J.M."/>
            <person name="Cheong K."/>
            <person name="Shin H.S."/>
            <person name="Kim S.B."/>
            <person name="Han K."/>
            <person name="Lee J."/>
            <person name="Park M."/>
            <person name="Lee H.A."/>
            <person name="Lee H.Y."/>
            <person name="Lee Y."/>
            <person name="Oh S."/>
            <person name="Lee J.H."/>
            <person name="Choi E."/>
            <person name="Choi E."/>
            <person name="Lee S.E."/>
            <person name="Jeon J."/>
            <person name="Kim H."/>
            <person name="Choi G."/>
            <person name="Song H."/>
            <person name="Lee J."/>
            <person name="Lee S.C."/>
            <person name="Kwon J.K."/>
            <person name="Lee H.Y."/>
            <person name="Koo N."/>
            <person name="Hong Y."/>
            <person name="Kim R.W."/>
            <person name="Kang W.H."/>
            <person name="Huh J.H."/>
            <person name="Kang B.C."/>
            <person name="Yang T.J."/>
            <person name="Lee Y.H."/>
            <person name="Bennetzen J.L."/>
            <person name="Choi D."/>
        </authorList>
    </citation>
    <scope>NUCLEOTIDE SEQUENCE [LARGE SCALE GENOMIC DNA]</scope>
    <source>
        <strain evidence="2">cv. CM334</strain>
    </source>
</reference>
<evidence type="ECO:0000313" key="1">
    <source>
        <dbReference type="EMBL" id="PHT90546.1"/>
    </source>
</evidence>
<dbReference type="Gramene" id="PHT90546">
    <property type="protein sequence ID" value="PHT90546"/>
    <property type="gene ID" value="T459_05659"/>
</dbReference>
<dbReference type="EMBL" id="AYRZ02000002">
    <property type="protein sequence ID" value="PHT90546.1"/>
    <property type="molecule type" value="Genomic_DNA"/>
</dbReference>
<proteinExistence type="predicted"/>
<evidence type="ECO:0000313" key="2">
    <source>
        <dbReference type="Proteomes" id="UP000222542"/>
    </source>
</evidence>
<dbReference type="Proteomes" id="UP000222542">
    <property type="component" value="Unassembled WGS sequence"/>
</dbReference>
<reference evidence="1 2" key="1">
    <citation type="journal article" date="2014" name="Nat. Genet.">
        <title>Genome sequence of the hot pepper provides insights into the evolution of pungency in Capsicum species.</title>
        <authorList>
            <person name="Kim S."/>
            <person name="Park M."/>
            <person name="Yeom S.I."/>
            <person name="Kim Y.M."/>
            <person name="Lee J.M."/>
            <person name="Lee H.A."/>
            <person name="Seo E."/>
            <person name="Choi J."/>
            <person name="Cheong K."/>
            <person name="Kim K.T."/>
            <person name="Jung K."/>
            <person name="Lee G.W."/>
            <person name="Oh S.K."/>
            <person name="Bae C."/>
            <person name="Kim S.B."/>
            <person name="Lee H.Y."/>
            <person name="Kim S.Y."/>
            <person name="Kim M.S."/>
            <person name="Kang B.C."/>
            <person name="Jo Y.D."/>
            <person name="Yang H.B."/>
            <person name="Jeong H.J."/>
            <person name="Kang W.H."/>
            <person name="Kwon J.K."/>
            <person name="Shin C."/>
            <person name="Lim J.Y."/>
            <person name="Park J.H."/>
            <person name="Huh J.H."/>
            <person name="Kim J.S."/>
            <person name="Kim B.D."/>
            <person name="Cohen O."/>
            <person name="Paran I."/>
            <person name="Suh M.C."/>
            <person name="Lee S.B."/>
            <person name="Kim Y.K."/>
            <person name="Shin Y."/>
            <person name="Noh S.J."/>
            <person name="Park J."/>
            <person name="Seo Y.S."/>
            <person name="Kwon S.Y."/>
            <person name="Kim H.A."/>
            <person name="Park J.M."/>
            <person name="Kim H.J."/>
            <person name="Choi S.B."/>
            <person name="Bosland P.W."/>
            <person name="Reeves G."/>
            <person name="Jo S.H."/>
            <person name="Lee B.W."/>
            <person name="Cho H.T."/>
            <person name="Choi H.S."/>
            <person name="Lee M.S."/>
            <person name="Yu Y."/>
            <person name="Do Choi Y."/>
            <person name="Park B.S."/>
            <person name="van Deynze A."/>
            <person name="Ashrafi H."/>
            <person name="Hill T."/>
            <person name="Kim W.T."/>
            <person name="Pai H.S."/>
            <person name="Ahn H.K."/>
            <person name="Yeam I."/>
            <person name="Giovannoni J.J."/>
            <person name="Rose J.K."/>
            <person name="Sorensen I."/>
            <person name="Lee S.J."/>
            <person name="Kim R.W."/>
            <person name="Choi I.Y."/>
            <person name="Choi B.S."/>
            <person name="Lim J.S."/>
            <person name="Lee Y.H."/>
            <person name="Choi D."/>
        </authorList>
    </citation>
    <scope>NUCLEOTIDE SEQUENCE [LARGE SCALE GENOMIC DNA]</scope>
    <source>
        <strain evidence="2">cv. CM334</strain>
    </source>
</reference>
<keyword evidence="2" id="KW-1185">Reference proteome</keyword>
<dbReference type="STRING" id="4072.A0A2G3A8H8"/>
<gene>
    <name evidence="1" type="ORF">T459_05659</name>
</gene>